<dbReference type="AlphaFoldDB" id="A0A1M4W515"/>
<dbReference type="OrthoDB" id="1467932at2"/>
<proteinExistence type="predicted"/>
<keyword evidence="1" id="KW-0175">Coiled coil</keyword>
<evidence type="ECO:0008006" key="4">
    <source>
        <dbReference type="Google" id="ProtNLM"/>
    </source>
</evidence>
<gene>
    <name evidence="2" type="ORF">SAMN02745131_01091</name>
</gene>
<keyword evidence="3" id="KW-1185">Reference proteome</keyword>
<dbReference type="RefSeq" id="WP_072834213.1">
    <property type="nucleotide sequence ID" value="NZ_FQUU01000003.1"/>
</dbReference>
<dbReference type="Proteomes" id="UP000184048">
    <property type="component" value="Unassembled WGS sequence"/>
</dbReference>
<evidence type="ECO:0000313" key="3">
    <source>
        <dbReference type="Proteomes" id="UP000184048"/>
    </source>
</evidence>
<dbReference type="STRING" id="1121884.SAMN02745131_01091"/>
<feature type="coiled-coil region" evidence="1">
    <location>
        <begin position="7"/>
        <end position="55"/>
    </location>
</feature>
<reference evidence="2 3" key="1">
    <citation type="submission" date="2016-11" db="EMBL/GenBank/DDBJ databases">
        <authorList>
            <person name="Jaros S."/>
            <person name="Januszkiewicz K."/>
            <person name="Wedrychowicz H."/>
        </authorList>
    </citation>
    <scope>NUCLEOTIDE SEQUENCE [LARGE SCALE GENOMIC DNA]</scope>
    <source>
        <strain evidence="2 3">DSM 18119</strain>
    </source>
</reference>
<name>A0A1M4W515_9BACT</name>
<protein>
    <recommendedName>
        <fullName evidence="4">Cell division protein ZapB</fullName>
    </recommendedName>
</protein>
<accession>A0A1M4W515</accession>
<evidence type="ECO:0000256" key="1">
    <source>
        <dbReference type="SAM" id="Coils"/>
    </source>
</evidence>
<dbReference type="EMBL" id="FQUU01000003">
    <property type="protein sequence ID" value="SHE76341.1"/>
    <property type="molecule type" value="Genomic_DNA"/>
</dbReference>
<evidence type="ECO:0000313" key="2">
    <source>
        <dbReference type="EMBL" id="SHE76341.1"/>
    </source>
</evidence>
<organism evidence="2 3">
    <name type="scientific">Flavisolibacter ginsengisoli DSM 18119</name>
    <dbReference type="NCBI Taxonomy" id="1121884"/>
    <lineage>
        <taxon>Bacteria</taxon>
        <taxon>Pseudomonadati</taxon>
        <taxon>Bacteroidota</taxon>
        <taxon>Chitinophagia</taxon>
        <taxon>Chitinophagales</taxon>
        <taxon>Chitinophagaceae</taxon>
        <taxon>Flavisolibacter</taxon>
    </lineage>
</organism>
<sequence>MTIDQQFTIINEKLQQLLKQYSRLQKENERLRYEVSDLKKKESLVAQKMEEMQEQITILKVASGELSEKDKKDFERKINQYIREVDKCITFLSQ</sequence>